<evidence type="ECO:0000313" key="2">
    <source>
        <dbReference type="Proteomes" id="UP000178764"/>
    </source>
</evidence>
<dbReference type="Proteomes" id="UP000178764">
    <property type="component" value="Unassembled WGS sequence"/>
</dbReference>
<dbReference type="EMBL" id="MEZT01000030">
    <property type="protein sequence ID" value="OGD56069.1"/>
    <property type="molecule type" value="Genomic_DNA"/>
</dbReference>
<proteinExistence type="predicted"/>
<name>A0A1F5DLL7_9BACT</name>
<dbReference type="Gene3D" id="2.60.40.1080">
    <property type="match status" value="1"/>
</dbReference>
<evidence type="ECO:0000313" key="1">
    <source>
        <dbReference type="EMBL" id="OGD56069.1"/>
    </source>
</evidence>
<dbReference type="AlphaFoldDB" id="A0A1F5DLL7"/>
<reference evidence="1 2" key="1">
    <citation type="journal article" date="2016" name="Nat. Commun.">
        <title>Thousands of microbial genomes shed light on interconnected biogeochemical processes in an aquifer system.</title>
        <authorList>
            <person name="Anantharaman K."/>
            <person name="Brown C.T."/>
            <person name="Hug L.A."/>
            <person name="Sharon I."/>
            <person name="Castelle C.J."/>
            <person name="Probst A.J."/>
            <person name="Thomas B.C."/>
            <person name="Singh A."/>
            <person name="Wilkins M.J."/>
            <person name="Karaoz U."/>
            <person name="Brodie E.L."/>
            <person name="Williams K.H."/>
            <person name="Hubbard S.S."/>
            <person name="Banfield J.F."/>
        </authorList>
    </citation>
    <scope>NUCLEOTIDE SEQUENCE [LARGE SCALE GENOMIC DNA]</scope>
</reference>
<comment type="caution">
    <text evidence="1">The sequence shown here is derived from an EMBL/GenBank/DDBJ whole genome shotgun (WGS) entry which is preliminary data.</text>
</comment>
<sequence>MGVIVVITVIGTTLLVVFAKNGQISADASEVTTVQSVSDISLTITDGVDQVKNGDVVNYQISLAYKGTQITNQADLDRATKAILQAAGASDSSKAKLYLVGYLGSAKLKVTQAMLDDKSLQVYEFPRLVGAEGWFVKYPNFEASLNQVLAGTNADLTMPVVINIPNTMSLKQPQIYGSVYAYLTYRDGLRNKQTVIAKAIDTDALVTSPTGGTTAQLTELQISPKSPVYITSESQVQFRAMANYSDGSLKEVTSDSQTTWKVTTTKKMGDVKSIGSISTTGLFTASHVVKAGITRIDLPTGKISVTFGDKTVETDTFAILPSEILQ</sequence>
<organism evidence="1 2">
    <name type="scientific">Candidatus Berkelbacteria bacterium RBG_13_40_8</name>
    <dbReference type="NCBI Taxonomy" id="1797467"/>
    <lineage>
        <taxon>Bacteria</taxon>
        <taxon>Candidatus Berkelbacteria</taxon>
    </lineage>
</organism>
<accession>A0A1F5DLL7</accession>
<gene>
    <name evidence="1" type="ORF">A2V71_03920</name>
</gene>
<protein>
    <submittedName>
        <fullName evidence="1">Uncharacterized protein</fullName>
    </submittedName>
</protein>